<dbReference type="OrthoDB" id="6169084at2"/>
<reference evidence="1 2" key="1">
    <citation type="submission" date="2014-08" db="EMBL/GenBank/DDBJ databases">
        <title>Draft genome sequence of a novel L-asparaginase producing marine bacterium, Halomonas campaniensis.</title>
        <authorList>
            <person name="Sundarakrishnan B."/>
            <person name="Moushumi Priya A."/>
            <person name="Raman G."/>
            <person name="Sakthivel N."/>
            <person name="Park S."/>
            <person name="Jayachandran S."/>
        </authorList>
    </citation>
    <scope>NUCLEOTIDE SEQUENCE [LARGE SCALE GENOMIC DNA]</scope>
    <source>
        <strain evidence="1 2">SK03</strain>
    </source>
</reference>
<gene>
    <name evidence="1" type="ORF">JI62_08100</name>
</gene>
<evidence type="ECO:0000313" key="1">
    <source>
        <dbReference type="EMBL" id="OWV30169.1"/>
    </source>
</evidence>
<keyword evidence="2" id="KW-1185">Reference proteome</keyword>
<dbReference type="EMBL" id="JPUA01000024">
    <property type="protein sequence ID" value="OWV30169.1"/>
    <property type="molecule type" value="Genomic_DNA"/>
</dbReference>
<dbReference type="Proteomes" id="UP000197334">
    <property type="component" value="Unassembled WGS sequence"/>
</dbReference>
<sequence>MTTYTDEYLECYANRYVALYLKGHGITLPQYLAAPDRYEHLAFAPLPLLPAQHNVVLRLWHAWDTGLAEHAEEASDYDDIKAQSTAWDWRDLLDQWRDEVAQSERDMCELSQRNGAYVEPMRHHRHNRGNARCTSNFARKQARKGA</sequence>
<dbReference type="RefSeq" id="WP_088699690.1">
    <property type="nucleotide sequence ID" value="NZ_JPUA01000024.1"/>
</dbReference>
<proteinExistence type="predicted"/>
<comment type="caution">
    <text evidence="1">The sequence shown here is derived from an EMBL/GenBank/DDBJ whole genome shotgun (WGS) entry which is preliminary data.</text>
</comment>
<name>A0A246S169_9GAMM</name>
<organism evidence="1 2">
    <name type="scientific">Halomonas campaniensis</name>
    <dbReference type="NCBI Taxonomy" id="213554"/>
    <lineage>
        <taxon>Bacteria</taxon>
        <taxon>Pseudomonadati</taxon>
        <taxon>Pseudomonadota</taxon>
        <taxon>Gammaproteobacteria</taxon>
        <taxon>Oceanospirillales</taxon>
        <taxon>Halomonadaceae</taxon>
        <taxon>Halomonas</taxon>
    </lineage>
</organism>
<protein>
    <submittedName>
        <fullName evidence="1">Uncharacterized protein</fullName>
    </submittedName>
</protein>
<accession>A0A246S169</accession>
<evidence type="ECO:0000313" key="2">
    <source>
        <dbReference type="Proteomes" id="UP000197334"/>
    </source>
</evidence>
<dbReference type="AlphaFoldDB" id="A0A246S169"/>